<reference evidence="1" key="2">
    <citation type="submission" date="2023-06" db="EMBL/GenBank/DDBJ databases">
        <authorList>
            <consortium name="Lawrence Berkeley National Laboratory"/>
            <person name="Haridas S."/>
            <person name="Hensen N."/>
            <person name="Bonometti L."/>
            <person name="Westerberg I."/>
            <person name="Brannstrom I.O."/>
            <person name="Guillou S."/>
            <person name="Cros-Aarteil S."/>
            <person name="Calhoun S."/>
            <person name="Kuo A."/>
            <person name="Mondo S."/>
            <person name="Pangilinan J."/>
            <person name="Riley R."/>
            <person name="Labutti K."/>
            <person name="Andreopoulos B."/>
            <person name="Lipzen A."/>
            <person name="Chen C."/>
            <person name="Yanf M."/>
            <person name="Daum C."/>
            <person name="Ng V."/>
            <person name="Clum A."/>
            <person name="Steindorff A."/>
            <person name="Ohm R."/>
            <person name="Martin F."/>
            <person name="Silar P."/>
            <person name="Natvig D."/>
            <person name="Lalanne C."/>
            <person name="Gautier V."/>
            <person name="Ament-Velasquez S.L."/>
            <person name="Kruys A."/>
            <person name="Hutchinson M.I."/>
            <person name="Powell A.J."/>
            <person name="Barry K."/>
            <person name="Miller A.N."/>
            <person name="Grigoriev I.V."/>
            <person name="Debuchy R."/>
            <person name="Gladieux P."/>
            <person name="Thoren M.H."/>
            <person name="Johannesson H."/>
        </authorList>
    </citation>
    <scope>NUCLEOTIDE SEQUENCE</scope>
    <source>
        <strain evidence="1">SMH4131-1</strain>
    </source>
</reference>
<reference evidence="1" key="1">
    <citation type="journal article" date="2023" name="Mol. Phylogenet. Evol.">
        <title>Genome-scale phylogeny and comparative genomics of the fungal order Sordariales.</title>
        <authorList>
            <person name="Hensen N."/>
            <person name="Bonometti L."/>
            <person name="Westerberg I."/>
            <person name="Brannstrom I.O."/>
            <person name="Guillou S."/>
            <person name="Cros-Aarteil S."/>
            <person name="Calhoun S."/>
            <person name="Haridas S."/>
            <person name="Kuo A."/>
            <person name="Mondo S."/>
            <person name="Pangilinan J."/>
            <person name="Riley R."/>
            <person name="LaButti K."/>
            <person name="Andreopoulos B."/>
            <person name="Lipzen A."/>
            <person name="Chen C."/>
            <person name="Yan M."/>
            <person name="Daum C."/>
            <person name="Ng V."/>
            <person name="Clum A."/>
            <person name="Steindorff A."/>
            <person name="Ohm R.A."/>
            <person name="Martin F."/>
            <person name="Silar P."/>
            <person name="Natvig D.O."/>
            <person name="Lalanne C."/>
            <person name="Gautier V."/>
            <person name="Ament-Velasquez S.L."/>
            <person name="Kruys A."/>
            <person name="Hutchinson M.I."/>
            <person name="Powell A.J."/>
            <person name="Barry K."/>
            <person name="Miller A.N."/>
            <person name="Grigoriev I.V."/>
            <person name="Debuchy R."/>
            <person name="Gladieux P."/>
            <person name="Hiltunen Thoren M."/>
            <person name="Johannesson H."/>
        </authorList>
    </citation>
    <scope>NUCLEOTIDE SEQUENCE</scope>
    <source>
        <strain evidence="1">SMH4131-1</strain>
    </source>
</reference>
<proteinExistence type="predicted"/>
<organism evidence="1 2">
    <name type="scientific">Cercophora scortea</name>
    <dbReference type="NCBI Taxonomy" id="314031"/>
    <lineage>
        <taxon>Eukaryota</taxon>
        <taxon>Fungi</taxon>
        <taxon>Dikarya</taxon>
        <taxon>Ascomycota</taxon>
        <taxon>Pezizomycotina</taxon>
        <taxon>Sordariomycetes</taxon>
        <taxon>Sordariomycetidae</taxon>
        <taxon>Sordariales</taxon>
        <taxon>Lasiosphaeriaceae</taxon>
        <taxon>Cercophora</taxon>
    </lineage>
</organism>
<dbReference type="Proteomes" id="UP001286456">
    <property type="component" value="Unassembled WGS sequence"/>
</dbReference>
<evidence type="ECO:0000313" key="2">
    <source>
        <dbReference type="Proteomes" id="UP001286456"/>
    </source>
</evidence>
<comment type="caution">
    <text evidence="1">The sequence shown here is derived from an EMBL/GenBank/DDBJ whole genome shotgun (WGS) entry which is preliminary data.</text>
</comment>
<keyword evidence="2" id="KW-1185">Reference proteome</keyword>
<dbReference type="AlphaFoldDB" id="A0AAE0M9Q5"/>
<sequence length="235" mass="25745">MDSHPLLLSPALPAELLHYIIHQCAFPTTLVICSTRADFLSSLSQNIRDQQQQQQNQKTQYLQTPKTTAATELLAAPLYQVAVARHIRIVFIPTVSHLRAFLSVFSVQDSKVPAPPLTSPGLPTSGKRSLLLVYGFLDMHRGTSEWSAQGLSNTAAVFVETARRVGFRAVAVEPRGAPEEGRQTGMAGLLTEMIPILSGGSRRRTGPDLDGSGWAGRTVDVQRVLGRWFRFQLGD</sequence>
<dbReference type="EMBL" id="JAUEPO010000004">
    <property type="protein sequence ID" value="KAK3324572.1"/>
    <property type="molecule type" value="Genomic_DNA"/>
</dbReference>
<protein>
    <submittedName>
        <fullName evidence="1">Uncharacterized protein</fullName>
    </submittedName>
</protein>
<name>A0AAE0M9Q5_9PEZI</name>
<gene>
    <name evidence="1" type="ORF">B0T19DRAFT_402793</name>
</gene>
<accession>A0AAE0M9Q5</accession>
<evidence type="ECO:0000313" key="1">
    <source>
        <dbReference type="EMBL" id="KAK3324572.1"/>
    </source>
</evidence>